<dbReference type="InterPro" id="IPR009760">
    <property type="entry name" value="DUF1328"/>
</dbReference>
<keyword evidence="3 5" id="KW-1133">Transmembrane helix</keyword>
<proteinExistence type="inferred from homology"/>
<evidence type="ECO:0000256" key="2">
    <source>
        <dbReference type="ARBA" id="ARBA00022692"/>
    </source>
</evidence>
<dbReference type="HAMAP" id="MF_01361">
    <property type="entry name" value="UPF0391"/>
    <property type="match status" value="1"/>
</dbReference>
<evidence type="ECO:0000313" key="7">
    <source>
        <dbReference type="Proteomes" id="UP001225906"/>
    </source>
</evidence>
<dbReference type="Pfam" id="PF07043">
    <property type="entry name" value="DUF1328"/>
    <property type="match status" value="1"/>
</dbReference>
<feature type="transmembrane region" description="Helical" evidence="5">
    <location>
        <begin position="6"/>
        <end position="23"/>
    </location>
</feature>
<gene>
    <name evidence="6" type="ORF">Q9291_04855</name>
</gene>
<keyword evidence="2 5" id="KW-0812">Transmembrane</keyword>
<protein>
    <recommendedName>
        <fullName evidence="5">UPF0391 membrane protein Q9291_04855</fullName>
    </recommendedName>
</protein>
<dbReference type="EMBL" id="JAVCAP010000010">
    <property type="protein sequence ID" value="MDP8567168.1"/>
    <property type="molecule type" value="Genomic_DNA"/>
</dbReference>
<evidence type="ECO:0000256" key="5">
    <source>
        <dbReference type="HAMAP-Rule" id="MF_01361"/>
    </source>
</evidence>
<dbReference type="RefSeq" id="WP_306388898.1">
    <property type="nucleotide sequence ID" value="NZ_JAVCAP010000010.1"/>
</dbReference>
<keyword evidence="7" id="KW-1185">Reference proteome</keyword>
<evidence type="ECO:0000256" key="1">
    <source>
        <dbReference type="ARBA" id="ARBA00022475"/>
    </source>
</evidence>
<keyword evidence="4 5" id="KW-0472">Membrane</keyword>
<comment type="similarity">
    <text evidence="5">Belongs to the UPF0391 family.</text>
</comment>
<keyword evidence="1 5" id="KW-1003">Cell membrane</keyword>
<organism evidence="6 7">
    <name type="scientific">Methylophilus aquaticus</name>
    <dbReference type="NCBI Taxonomy" id="1971610"/>
    <lineage>
        <taxon>Bacteria</taxon>
        <taxon>Pseudomonadati</taxon>
        <taxon>Pseudomonadota</taxon>
        <taxon>Betaproteobacteria</taxon>
        <taxon>Nitrosomonadales</taxon>
        <taxon>Methylophilaceae</taxon>
        <taxon>Methylophilus</taxon>
    </lineage>
</organism>
<feature type="transmembrane region" description="Helical" evidence="5">
    <location>
        <begin position="35"/>
        <end position="56"/>
    </location>
</feature>
<evidence type="ECO:0000256" key="3">
    <source>
        <dbReference type="ARBA" id="ARBA00022989"/>
    </source>
</evidence>
<accession>A0ABT9JRH8</accession>
<reference evidence="7" key="1">
    <citation type="journal article" date="2019" name="Int. J. Syst. Evol. Microbiol.">
        <title>The Global Catalogue of Microorganisms (GCM) 10K type strain sequencing project: providing services to taxonomists for standard genome sequencing and annotation.</title>
        <authorList>
            <consortium name="The Broad Institute Genomics Platform"/>
            <consortium name="The Broad Institute Genome Sequencing Center for Infectious Disease"/>
            <person name="Wu L."/>
            <person name="Ma J."/>
        </authorList>
    </citation>
    <scope>NUCLEOTIDE SEQUENCE [LARGE SCALE GENOMIC DNA]</scope>
    <source>
        <strain evidence="7">VKM B-3159</strain>
    </source>
</reference>
<dbReference type="Proteomes" id="UP001225906">
    <property type="component" value="Unassembled WGS sequence"/>
</dbReference>
<sequence length="57" mass="6103">MLYYALVFLVISVVAGWMGFRGVESGAATISKVFFFIFLLLAIGVVLATVLGISLFA</sequence>
<name>A0ABT9JRH8_9PROT</name>
<dbReference type="PIRSF" id="PIRSF036466">
    <property type="entry name" value="UCP036466"/>
    <property type="match status" value="1"/>
</dbReference>
<evidence type="ECO:0000256" key="4">
    <source>
        <dbReference type="ARBA" id="ARBA00023136"/>
    </source>
</evidence>
<comment type="caution">
    <text evidence="6">The sequence shown here is derived from an EMBL/GenBank/DDBJ whole genome shotgun (WGS) entry which is preliminary data.</text>
</comment>
<evidence type="ECO:0000313" key="6">
    <source>
        <dbReference type="EMBL" id="MDP8567168.1"/>
    </source>
</evidence>
<comment type="caution">
    <text evidence="5">Lacks conserved residue(s) required for the propagation of feature annotation.</text>
</comment>